<keyword evidence="2" id="KW-1185">Reference proteome</keyword>
<reference evidence="3" key="2">
    <citation type="submission" date="2025-08" db="UniProtKB">
        <authorList>
            <consortium name="RefSeq"/>
        </authorList>
    </citation>
    <scope>IDENTIFICATION</scope>
    <source>
        <tissue evidence="3">Leaf</tissue>
    </source>
</reference>
<organism evidence="2 3">
    <name type="scientific">Camelina sativa</name>
    <name type="common">False flax</name>
    <name type="synonym">Myagrum sativum</name>
    <dbReference type="NCBI Taxonomy" id="90675"/>
    <lineage>
        <taxon>Eukaryota</taxon>
        <taxon>Viridiplantae</taxon>
        <taxon>Streptophyta</taxon>
        <taxon>Embryophyta</taxon>
        <taxon>Tracheophyta</taxon>
        <taxon>Spermatophyta</taxon>
        <taxon>Magnoliopsida</taxon>
        <taxon>eudicotyledons</taxon>
        <taxon>Gunneridae</taxon>
        <taxon>Pentapetalae</taxon>
        <taxon>rosids</taxon>
        <taxon>malvids</taxon>
        <taxon>Brassicales</taxon>
        <taxon>Brassicaceae</taxon>
        <taxon>Camelineae</taxon>
        <taxon>Camelina</taxon>
    </lineage>
</organism>
<feature type="signal peptide" evidence="1">
    <location>
        <begin position="1"/>
        <end position="18"/>
    </location>
</feature>
<evidence type="ECO:0000313" key="3">
    <source>
        <dbReference type="RefSeq" id="XP_010452432.1"/>
    </source>
</evidence>
<dbReference type="GeneID" id="104734532"/>
<name>A0ABM0V880_CAMSA</name>
<reference evidence="2" key="1">
    <citation type="journal article" date="2014" name="Nat. Commun.">
        <title>The emerging biofuel crop Camelina sativa retains a highly undifferentiated hexaploid genome structure.</title>
        <authorList>
            <person name="Kagale S."/>
            <person name="Koh C."/>
            <person name="Nixon J."/>
            <person name="Bollina V."/>
            <person name="Clarke W.E."/>
            <person name="Tuteja R."/>
            <person name="Spillane C."/>
            <person name="Robinson S.J."/>
            <person name="Links M.G."/>
            <person name="Clarke C."/>
            <person name="Higgins E.E."/>
            <person name="Huebert T."/>
            <person name="Sharpe A.G."/>
            <person name="Parkin I.A."/>
        </authorList>
    </citation>
    <scope>NUCLEOTIDE SEQUENCE [LARGE SCALE GENOMIC DNA]</scope>
    <source>
        <strain evidence="2">cv. DH55</strain>
    </source>
</reference>
<gene>
    <name evidence="3" type="primary">LOC104734532</name>
</gene>
<sequence>MARIRALIIIFFISVSLASYTTARKFPVGIPSVIDGVIFSGEIPVVSKTATVVGCDGEDHHFKAEFSSFVTGKYGSLVLNALPKGSVPPSGPSKRINDVKT</sequence>
<accession>A0ABM0V880</accession>
<feature type="chain" id="PRO_5046961292" evidence="1">
    <location>
        <begin position="19"/>
        <end position="101"/>
    </location>
</feature>
<evidence type="ECO:0000313" key="2">
    <source>
        <dbReference type="Proteomes" id="UP000694864"/>
    </source>
</evidence>
<evidence type="ECO:0000256" key="1">
    <source>
        <dbReference type="SAM" id="SignalP"/>
    </source>
</evidence>
<dbReference type="RefSeq" id="XP_010452432.1">
    <property type="nucleotide sequence ID" value="XM_010454130.2"/>
</dbReference>
<protein>
    <submittedName>
        <fullName evidence="3">Uncharacterized protein LOC104734532</fullName>
    </submittedName>
</protein>
<proteinExistence type="predicted"/>
<dbReference type="Proteomes" id="UP000694864">
    <property type="component" value="Chromosome 13"/>
</dbReference>
<keyword evidence="1" id="KW-0732">Signal</keyword>